<organism evidence="1">
    <name type="scientific">Arundo donax</name>
    <name type="common">Giant reed</name>
    <name type="synonym">Donax arundinaceus</name>
    <dbReference type="NCBI Taxonomy" id="35708"/>
    <lineage>
        <taxon>Eukaryota</taxon>
        <taxon>Viridiplantae</taxon>
        <taxon>Streptophyta</taxon>
        <taxon>Embryophyta</taxon>
        <taxon>Tracheophyta</taxon>
        <taxon>Spermatophyta</taxon>
        <taxon>Magnoliopsida</taxon>
        <taxon>Liliopsida</taxon>
        <taxon>Poales</taxon>
        <taxon>Poaceae</taxon>
        <taxon>PACMAD clade</taxon>
        <taxon>Arundinoideae</taxon>
        <taxon>Arundineae</taxon>
        <taxon>Arundo</taxon>
    </lineage>
</organism>
<accession>A0A0A9HJD4</accession>
<proteinExistence type="predicted"/>
<reference evidence="1" key="2">
    <citation type="journal article" date="2015" name="Data Brief">
        <title>Shoot transcriptome of the giant reed, Arundo donax.</title>
        <authorList>
            <person name="Barrero R.A."/>
            <person name="Guerrero F.D."/>
            <person name="Moolhuijzen P."/>
            <person name="Goolsby J.A."/>
            <person name="Tidwell J."/>
            <person name="Bellgard S.E."/>
            <person name="Bellgard M.I."/>
        </authorList>
    </citation>
    <scope>NUCLEOTIDE SEQUENCE</scope>
    <source>
        <tissue evidence="1">Shoot tissue taken approximately 20 cm above the soil surface</tissue>
    </source>
</reference>
<reference evidence="1" key="1">
    <citation type="submission" date="2014-09" db="EMBL/GenBank/DDBJ databases">
        <authorList>
            <person name="Magalhaes I.L.F."/>
            <person name="Oliveira U."/>
            <person name="Santos F.R."/>
            <person name="Vidigal T.H.D.A."/>
            <person name="Brescovit A.D."/>
            <person name="Santos A.J."/>
        </authorList>
    </citation>
    <scope>NUCLEOTIDE SEQUENCE</scope>
    <source>
        <tissue evidence="1">Shoot tissue taken approximately 20 cm above the soil surface</tissue>
    </source>
</reference>
<dbReference type="EMBL" id="GBRH01161029">
    <property type="protein sequence ID" value="JAE36867.1"/>
    <property type="molecule type" value="Transcribed_RNA"/>
</dbReference>
<sequence>MYPLNIYLINSFCCKEVLLACLLGY</sequence>
<name>A0A0A9HJD4_ARUDO</name>
<protein>
    <submittedName>
        <fullName evidence="1">Uncharacterized protein</fullName>
    </submittedName>
</protein>
<evidence type="ECO:0000313" key="1">
    <source>
        <dbReference type="EMBL" id="JAE36867.1"/>
    </source>
</evidence>
<dbReference type="AlphaFoldDB" id="A0A0A9HJD4"/>